<dbReference type="HOGENOM" id="CLU_963194_0_0_1"/>
<dbReference type="EMBL" id="KB446544">
    <property type="protein sequence ID" value="EME39771.1"/>
    <property type="molecule type" value="Genomic_DNA"/>
</dbReference>
<dbReference type="eggNOG" id="ENOG502TKYS">
    <property type="taxonomic scope" value="Eukaryota"/>
</dbReference>
<proteinExistence type="predicted"/>
<gene>
    <name evidence="2" type="ORF">DOTSEDRAFT_74616</name>
</gene>
<evidence type="ECO:0000313" key="2">
    <source>
        <dbReference type="EMBL" id="EME39771.1"/>
    </source>
</evidence>
<protein>
    <submittedName>
        <fullName evidence="2">Uncharacterized protein</fullName>
    </submittedName>
</protein>
<dbReference type="Proteomes" id="UP000016933">
    <property type="component" value="Unassembled WGS sequence"/>
</dbReference>
<feature type="compositionally biased region" description="Acidic residues" evidence="1">
    <location>
        <begin position="215"/>
        <end position="226"/>
    </location>
</feature>
<reference evidence="3" key="1">
    <citation type="journal article" date="2012" name="PLoS Genet.">
        <title>The genomes of the fungal plant pathogens Cladosporium fulvum and Dothistroma septosporum reveal adaptation to different hosts and lifestyles but also signatures of common ancestry.</title>
        <authorList>
            <person name="de Wit P.J.G.M."/>
            <person name="van der Burgt A."/>
            <person name="Oekmen B."/>
            <person name="Stergiopoulos I."/>
            <person name="Abd-Elsalam K.A."/>
            <person name="Aerts A.L."/>
            <person name="Bahkali A.H."/>
            <person name="Beenen H.G."/>
            <person name="Chettri P."/>
            <person name="Cox M.P."/>
            <person name="Datema E."/>
            <person name="de Vries R.P."/>
            <person name="Dhillon B."/>
            <person name="Ganley A.R."/>
            <person name="Griffiths S.A."/>
            <person name="Guo Y."/>
            <person name="Hamelin R.C."/>
            <person name="Henrissat B."/>
            <person name="Kabir M.S."/>
            <person name="Jashni M.K."/>
            <person name="Kema G."/>
            <person name="Klaubauf S."/>
            <person name="Lapidus A."/>
            <person name="Levasseur A."/>
            <person name="Lindquist E."/>
            <person name="Mehrabi R."/>
            <person name="Ohm R.A."/>
            <person name="Owen T.J."/>
            <person name="Salamov A."/>
            <person name="Schwelm A."/>
            <person name="Schijlen E."/>
            <person name="Sun H."/>
            <person name="van den Burg H.A."/>
            <person name="van Ham R.C.H.J."/>
            <person name="Zhang S."/>
            <person name="Goodwin S.B."/>
            <person name="Grigoriev I.V."/>
            <person name="Collemare J."/>
            <person name="Bradshaw R.E."/>
        </authorList>
    </citation>
    <scope>NUCLEOTIDE SEQUENCE [LARGE SCALE GENOMIC DNA]</scope>
    <source>
        <strain evidence="3">NZE10 / CBS 128990</strain>
    </source>
</reference>
<keyword evidence="3" id="KW-1185">Reference proteome</keyword>
<dbReference type="AlphaFoldDB" id="N1PES5"/>
<evidence type="ECO:0000256" key="1">
    <source>
        <dbReference type="SAM" id="MobiDB-lite"/>
    </source>
</evidence>
<name>N1PES5_DOTSN</name>
<accession>N1PES5</accession>
<reference evidence="2 3" key="2">
    <citation type="journal article" date="2012" name="PLoS Pathog.">
        <title>Diverse lifestyles and strategies of plant pathogenesis encoded in the genomes of eighteen Dothideomycetes fungi.</title>
        <authorList>
            <person name="Ohm R.A."/>
            <person name="Feau N."/>
            <person name="Henrissat B."/>
            <person name="Schoch C.L."/>
            <person name="Horwitz B.A."/>
            <person name="Barry K.W."/>
            <person name="Condon B.J."/>
            <person name="Copeland A.C."/>
            <person name="Dhillon B."/>
            <person name="Glaser F."/>
            <person name="Hesse C.N."/>
            <person name="Kosti I."/>
            <person name="LaButti K."/>
            <person name="Lindquist E.A."/>
            <person name="Lucas S."/>
            <person name="Salamov A.A."/>
            <person name="Bradshaw R.E."/>
            <person name="Ciuffetti L."/>
            <person name="Hamelin R.C."/>
            <person name="Kema G.H.J."/>
            <person name="Lawrence C."/>
            <person name="Scott J.A."/>
            <person name="Spatafora J.W."/>
            <person name="Turgeon B.G."/>
            <person name="de Wit P.J.G.M."/>
            <person name="Zhong S."/>
            <person name="Goodwin S.B."/>
            <person name="Grigoriev I.V."/>
        </authorList>
    </citation>
    <scope>NUCLEOTIDE SEQUENCE [LARGE SCALE GENOMIC DNA]</scope>
    <source>
        <strain evidence="3">NZE10 / CBS 128990</strain>
    </source>
</reference>
<organism evidence="2 3">
    <name type="scientific">Dothistroma septosporum (strain NZE10 / CBS 128990)</name>
    <name type="common">Red band needle blight fungus</name>
    <name type="synonym">Mycosphaerella pini</name>
    <dbReference type="NCBI Taxonomy" id="675120"/>
    <lineage>
        <taxon>Eukaryota</taxon>
        <taxon>Fungi</taxon>
        <taxon>Dikarya</taxon>
        <taxon>Ascomycota</taxon>
        <taxon>Pezizomycotina</taxon>
        <taxon>Dothideomycetes</taxon>
        <taxon>Dothideomycetidae</taxon>
        <taxon>Mycosphaerellales</taxon>
        <taxon>Mycosphaerellaceae</taxon>
        <taxon>Dothistroma</taxon>
    </lineage>
</organism>
<evidence type="ECO:0000313" key="3">
    <source>
        <dbReference type="Proteomes" id="UP000016933"/>
    </source>
</evidence>
<sequence length="289" mass="32016">MSHSDTPLQYCSKQKVLLEVLTDDVQILSLASSKQAIGTKHLNGCTCVVVFGSAVILAHISPLPGRAQEWDNAQQDLLEASRAHHDRILGQVGQLLNQYASEFPASTTTWGVFGHHPQRGVMRSVQQRVQGYFKDLGHDMRPAFYEEIDASKERPKRPKGELVVVRAGKWRGLYLERNKLWPKTEAAGSSSSSRDVASSSRVQGNPDEGSGRKEEEEEEEEEEETDVSTSEAQRTGRLQTLVAQAKSRRNALMSQSGYSLAQAVTILKGVLMQQGGLNEERAVRYLSQP</sequence>
<dbReference type="OrthoDB" id="3816801at2759"/>
<feature type="compositionally biased region" description="Polar residues" evidence="1">
    <location>
        <begin position="227"/>
        <end position="237"/>
    </location>
</feature>
<feature type="compositionally biased region" description="Low complexity" evidence="1">
    <location>
        <begin position="189"/>
        <end position="202"/>
    </location>
</feature>
<feature type="region of interest" description="Disordered" evidence="1">
    <location>
        <begin position="184"/>
        <end position="237"/>
    </location>
</feature>